<comment type="cofactor">
    <cofactor evidence="1">
        <name>Mg(2+)</name>
        <dbReference type="ChEBI" id="CHEBI:18420"/>
    </cofactor>
</comment>
<feature type="domain" description="Nudix hydrolase" evidence="4">
    <location>
        <begin position="2"/>
        <end position="125"/>
    </location>
</feature>
<evidence type="ECO:0000259" key="4">
    <source>
        <dbReference type="PROSITE" id="PS51462"/>
    </source>
</evidence>
<dbReference type="EMBL" id="JBHRTL010000004">
    <property type="protein sequence ID" value="MFC3154536.1"/>
    <property type="molecule type" value="Genomic_DNA"/>
</dbReference>
<dbReference type="SUPFAM" id="SSF55811">
    <property type="entry name" value="Nudix"/>
    <property type="match status" value="1"/>
</dbReference>
<evidence type="ECO:0000313" key="5">
    <source>
        <dbReference type="EMBL" id="MFC3154536.1"/>
    </source>
</evidence>
<dbReference type="PANTHER" id="PTHR43046">
    <property type="entry name" value="GDP-MANNOSE MANNOSYL HYDROLASE"/>
    <property type="match status" value="1"/>
</dbReference>
<dbReference type="InterPro" id="IPR000086">
    <property type="entry name" value="NUDIX_hydrolase_dom"/>
</dbReference>
<protein>
    <submittedName>
        <fullName evidence="5">NUDIX domain-containing protein</fullName>
    </submittedName>
</protein>
<organism evidence="5 6">
    <name type="scientific">Gilvimarinus japonicus</name>
    <dbReference type="NCBI Taxonomy" id="1796469"/>
    <lineage>
        <taxon>Bacteria</taxon>
        <taxon>Pseudomonadati</taxon>
        <taxon>Pseudomonadota</taxon>
        <taxon>Gammaproteobacteria</taxon>
        <taxon>Cellvibrionales</taxon>
        <taxon>Cellvibrionaceae</taxon>
        <taxon>Gilvimarinus</taxon>
    </lineage>
</organism>
<name>A0ABV7HPL0_9GAMM</name>
<dbReference type="PANTHER" id="PTHR43046:SF12">
    <property type="entry name" value="GDP-MANNOSE MANNOSYL HYDROLASE"/>
    <property type="match status" value="1"/>
</dbReference>
<proteinExistence type="predicted"/>
<dbReference type="Proteomes" id="UP001595548">
    <property type="component" value="Unassembled WGS sequence"/>
</dbReference>
<comment type="caution">
    <text evidence="5">The sequence shown here is derived from an EMBL/GenBank/DDBJ whole genome shotgun (WGS) entry which is preliminary data.</text>
</comment>
<keyword evidence="6" id="KW-1185">Reference proteome</keyword>
<gene>
    <name evidence="5" type="ORF">ACFOEB_04920</name>
</gene>
<evidence type="ECO:0000256" key="3">
    <source>
        <dbReference type="ARBA" id="ARBA00022842"/>
    </source>
</evidence>
<evidence type="ECO:0000313" key="6">
    <source>
        <dbReference type="Proteomes" id="UP001595548"/>
    </source>
</evidence>
<dbReference type="PROSITE" id="PS00893">
    <property type="entry name" value="NUDIX_BOX"/>
    <property type="match status" value="1"/>
</dbReference>
<accession>A0ABV7HPL0</accession>
<dbReference type="RefSeq" id="WP_382414905.1">
    <property type="nucleotide sequence ID" value="NZ_JBHRTL010000004.1"/>
</dbReference>
<dbReference type="Gene3D" id="3.90.79.10">
    <property type="entry name" value="Nucleoside Triphosphate Pyrophosphohydrolase"/>
    <property type="match status" value="1"/>
</dbReference>
<sequence length="125" mass="14304">MKTRQSSRLIIVNDQGQLLLFLYHDEHQEPFWATAGGELKAGESYIDAAKRELYEETGLELEIGDLLKERDEIYPVARSFPARWLEQYYLVLCPDNAEVYAGNGRKRRKILSKNGGGGAWPKCQN</sequence>
<keyword evidence="3" id="KW-0460">Magnesium</keyword>
<evidence type="ECO:0000256" key="2">
    <source>
        <dbReference type="ARBA" id="ARBA00022801"/>
    </source>
</evidence>
<evidence type="ECO:0000256" key="1">
    <source>
        <dbReference type="ARBA" id="ARBA00001946"/>
    </source>
</evidence>
<dbReference type="PROSITE" id="PS51462">
    <property type="entry name" value="NUDIX"/>
    <property type="match status" value="1"/>
</dbReference>
<dbReference type="Pfam" id="PF00293">
    <property type="entry name" value="NUDIX"/>
    <property type="match status" value="1"/>
</dbReference>
<dbReference type="InterPro" id="IPR015797">
    <property type="entry name" value="NUDIX_hydrolase-like_dom_sf"/>
</dbReference>
<keyword evidence="2" id="KW-0378">Hydrolase</keyword>
<dbReference type="InterPro" id="IPR020084">
    <property type="entry name" value="NUDIX_hydrolase_CS"/>
</dbReference>
<reference evidence="6" key="1">
    <citation type="journal article" date="2019" name="Int. J. Syst. Evol. Microbiol.">
        <title>The Global Catalogue of Microorganisms (GCM) 10K type strain sequencing project: providing services to taxonomists for standard genome sequencing and annotation.</title>
        <authorList>
            <consortium name="The Broad Institute Genomics Platform"/>
            <consortium name="The Broad Institute Genome Sequencing Center for Infectious Disease"/>
            <person name="Wu L."/>
            <person name="Ma J."/>
        </authorList>
    </citation>
    <scope>NUCLEOTIDE SEQUENCE [LARGE SCALE GENOMIC DNA]</scope>
    <source>
        <strain evidence="6">KCTC 52141</strain>
    </source>
</reference>